<proteinExistence type="predicted"/>
<protein>
    <submittedName>
        <fullName evidence="1">Uncharacterized protein</fullName>
    </submittedName>
</protein>
<sequence length="78" mass="9030">MEKSPDKLSQKLAVTIPVIWELSLKRDRLGLFDCYKVLTLKATYGDGFTAFRALASLFARSYPLEEEKKPFEGLYDFY</sequence>
<organism evidence="1 2">
    <name type="scientific">Caerostris extrusa</name>
    <name type="common">Bark spider</name>
    <name type="synonym">Caerostris bankana</name>
    <dbReference type="NCBI Taxonomy" id="172846"/>
    <lineage>
        <taxon>Eukaryota</taxon>
        <taxon>Metazoa</taxon>
        <taxon>Ecdysozoa</taxon>
        <taxon>Arthropoda</taxon>
        <taxon>Chelicerata</taxon>
        <taxon>Arachnida</taxon>
        <taxon>Araneae</taxon>
        <taxon>Araneomorphae</taxon>
        <taxon>Entelegynae</taxon>
        <taxon>Araneoidea</taxon>
        <taxon>Araneidae</taxon>
        <taxon>Caerostris</taxon>
    </lineage>
</organism>
<accession>A0AAV4XPB1</accession>
<comment type="caution">
    <text evidence="1">The sequence shown here is derived from an EMBL/GenBank/DDBJ whole genome shotgun (WGS) entry which is preliminary data.</text>
</comment>
<dbReference type="EMBL" id="BPLR01017976">
    <property type="protein sequence ID" value="GIY95909.1"/>
    <property type="molecule type" value="Genomic_DNA"/>
</dbReference>
<evidence type="ECO:0000313" key="2">
    <source>
        <dbReference type="Proteomes" id="UP001054945"/>
    </source>
</evidence>
<dbReference type="AlphaFoldDB" id="A0AAV4XPB1"/>
<evidence type="ECO:0000313" key="1">
    <source>
        <dbReference type="EMBL" id="GIY95909.1"/>
    </source>
</evidence>
<name>A0AAV4XPB1_CAEEX</name>
<keyword evidence="2" id="KW-1185">Reference proteome</keyword>
<dbReference type="Proteomes" id="UP001054945">
    <property type="component" value="Unassembled WGS sequence"/>
</dbReference>
<gene>
    <name evidence="1" type="ORF">CEXT_548611</name>
</gene>
<reference evidence="1 2" key="1">
    <citation type="submission" date="2021-06" db="EMBL/GenBank/DDBJ databases">
        <title>Caerostris extrusa draft genome.</title>
        <authorList>
            <person name="Kono N."/>
            <person name="Arakawa K."/>
        </authorList>
    </citation>
    <scope>NUCLEOTIDE SEQUENCE [LARGE SCALE GENOMIC DNA]</scope>
</reference>